<reference evidence="3" key="2">
    <citation type="submission" date="2019-10" db="EMBL/GenBank/DDBJ databases">
        <title>A de novo genome assembly of a pear dwarfing rootstock.</title>
        <authorList>
            <person name="Wang F."/>
            <person name="Wang J."/>
            <person name="Li S."/>
            <person name="Zhang Y."/>
            <person name="Fang M."/>
            <person name="Ma L."/>
            <person name="Zhao Y."/>
            <person name="Jiang S."/>
        </authorList>
    </citation>
    <scope>NUCLEOTIDE SEQUENCE [LARGE SCALE GENOMIC DNA]</scope>
</reference>
<name>A0A5N5IA19_9ROSA</name>
<reference evidence="2 3" key="1">
    <citation type="submission" date="2019-09" db="EMBL/GenBank/DDBJ databases">
        <authorList>
            <person name="Ou C."/>
        </authorList>
    </citation>
    <scope>NUCLEOTIDE SEQUENCE [LARGE SCALE GENOMIC DNA]</scope>
    <source>
        <strain evidence="2">S2</strain>
        <tissue evidence="2">Leaf</tissue>
    </source>
</reference>
<keyword evidence="3" id="KW-1185">Reference proteome</keyword>
<dbReference type="AlphaFoldDB" id="A0A5N5IA19"/>
<reference evidence="2 3" key="3">
    <citation type="submission" date="2019-11" db="EMBL/GenBank/DDBJ databases">
        <title>A de novo genome assembly of a pear dwarfing rootstock.</title>
        <authorList>
            <person name="Wang F."/>
            <person name="Wang J."/>
            <person name="Li S."/>
            <person name="Zhang Y."/>
            <person name="Fang M."/>
            <person name="Ma L."/>
            <person name="Zhao Y."/>
            <person name="Jiang S."/>
        </authorList>
    </citation>
    <scope>NUCLEOTIDE SEQUENCE [LARGE SCALE GENOMIC DNA]</scope>
    <source>
        <strain evidence="2">S2</strain>
        <tissue evidence="2">Leaf</tissue>
    </source>
</reference>
<gene>
    <name evidence="2" type="ORF">D8674_026487</name>
</gene>
<dbReference type="EMBL" id="SMOL01000004">
    <property type="protein sequence ID" value="KAB2635953.1"/>
    <property type="molecule type" value="Genomic_DNA"/>
</dbReference>
<feature type="compositionally biased region" description="Basic and acidic residues" evidence="1">
    <location>
        <begin position="30"/>
        <end position="40"/>
    </location>
</feature>
<proteinExistence type="predicted"/>
<feature type="compositionally biased region" description="Acidic residues" evidence="1">
    <location>
        <begin position="41"/>
        <end position="51"/>
    </location>
</feature>
<evidence type="ECO:0000256" key="1">
    <source>
        <dbReference type="SAM" id="MobiDB-lite"/>
    </source>
</evidence>
<sequence>MARFNSFAWGSISLEQLHDSFSFVALRRDRGGVKGDGKGNEEEEEEKEEGNEFVWTASSLNVCTKMVWLENRHHRSIKMSRYEDVKRSNDDNEMVIYIPEGQHVGTKMKVLCTRATSKSVRTKIGQN</sequence>
<protein>
    <submittedName>
        <fullName evidence="2">DDRGK domain-containing protein 1-like</fullName>
    </submittedName>
</protein>
<accession>A0A5N5IA19</accession>
<organism evidence="2 3">
    <name type="scientific">Pyrus ussuriensis x Pyrus communis</name>
    <dbReference type="NCBI Taxonomy" id="2448454"/>
    <lineage>
        <taxon>Eukaryota</taxon>
        <taxon>Viridiplantae</taxon>
        <taxon>Streptophyta</taxon>
        <taxon>Embryophyta</taxon>
        <taxon>Tracheophyta</taxon>
        <taxon>Spermatophyta</taxon>
        <taxon>Magnoliopsida</taxon>
        <taxon>eudicotyledons</taxon>
        <taxon>Gunneridae</taxon>
        <taxon>Pentapetalae</taxon>
        <taxon>rosids</taxon>
        <taxon>fabids</taxon>
        <taxon>Rosales</taxon>
        <taxon>Rosaceae</taxon>
        <taxon>Amygdaloideae</taxon>
        <taxon>Maleae</taxon>
        <taxon>Pyrus</taxon>
    </lineage>
</organism>
<comment type="caution">
    <text evidence="2">The sequence shown here is derived from an EMBL/GenBank/DDBJ whole genome shotgun (WGS) entry which is preliminary data.</text>
</comment>
<evidence type="ECO:0000313" key="2">
    <source>
        <dbReference type="EMBL" id="KAB2635953.1"/>
    </source>
</evidence>
<evidence type="ECO:0000313" key="3">
    <source>
        <dbReference type="Proteomes" id="UP000327157"/>
    </source>
</evidence>
<dbReference type="Proteomes" id="UP000327157">
    <property type="component" value="Chromosome 5"/>
</dbReference>
<feature type="region of interest" description="Disordered" evidence="1">
    <location>
        <begin position="30"/>
        <end position="51"/>
    </location>
</feature>